<dbReference type="InterPro" id="IPR015943">
    <property type="entry name" value="WD40/YVTN_repeat-like_dom_sf"/>
</dbReference>
<dbReference type="EMBL" id="AP021876">
    <property type="protein sequence ID" value="BBO82174.1"/>
    <property type="molecule type" value="Genomic_DNA"/>
</dbReference>
<dbReference type="KEGG" id="dov:DSCO28_27400"/>
<evidence type="ECO:0000259" key="1">
    <source>
        <dbReference type="Pfam" id="PF13449"/>
    </source>
</evidence>
<gene>
    <name evidence="2" type="ORF">DSCO28_27400</name>
</gene>
<feature type="domain" description="Phytase-like" evidence="1">
    <location>
        <begin position="461"/>
        <end position="732"/>
    </location>
</feature>
<dbReference type="AlphaFoldDB" id="A0A5K7ZLA1"/>
<dbReference type="Gene3D" id="2.130.10.10">
    <property type="entry name" value="YVTN repeat-like/Quinoprotein amine dehydrogenase"/>
    <property type="match status" value="2"/>
</dbReference>
<name>A0A5K7ZLA1_9BACT</name>
<organism evidence="2 3">
    <name type="scientific">Desulfosarcina ovata subsp. sediminis</name>
    <dbReference type="NCBI Taxonomy" id="885957"/>
    <lineage>
        <taxon>Bacteria</taxon>
        <taxon>Pseudomonadati</taxon>
        <taxon>Thermodesulfobacteriota</taxon>
        <taxon>Desulfobacteria</taxon>
        <taxon>Desulfobacterales</taxon>
        <taxon>Desulfosarcinaceae</taxon>
        <taxon>Desulfosarcina</taxon>
    </lineage>
</organism>
<dbReference type="Pfam" id="PF13449">
    <property type="entry name" value="Phytase-like"/>
    <property type="match status" value="1"/>
</dbReference>
<proteinExistence type="predicted"/>
<dbReference type="SUPFAM" id="SSF69322">
    <property type="entry name" value="Tricorn protease domain 2"/>
    <property type="match status" value="1"/>
</dbReference>
<protein>
    <submittedName>
        <fullName evidence="2">Alkaline phosphatase</fullName>
    </submittedName>
</protein>
<dbReference type="InterPro" id="IPR052956">
    <property type="entry name" value="Mesenchyme-surface_protein"/>
</dbReference>
<dbReference type="PANTHER" id="PTHR46928:SF1">
    <property type="entry name" value="MESENCHYME-SPECIFIC CELL SURFACE GLYCOPROTEIN"/>
    <property type="match status" value="1"/>
</dbReference>
<evidence type="ECO:0000313" key="2">
    <source>
        <dbReference type="EMBL" id="BBO82174.1"/>
    </source>
</evidence>
<dbReference type="PANTHER" id="PTHR46928">
    <property type="entry name" value="MESENCHYME-SPECIFIC CELL SURFACE GLYCOPROTEIN"/>
    <property type="match status" value="1"/>
</dbReference>
<dbReference type="Proteomes" id="UP000425960">
    <property type="component" value="Chromosome"/>
</dbReference>
<dbReference type="RefSeq" id="WP_155322698.1">
    <property type="nucleotide sequence ID" value="NZ_AP021876.1"/>
</dbReference>
<accession>A0A5K7ZLA1</accession>
<dbReference type="InterPro" id="IPR027372">
    <property type="entry name" value="Phytase-like_dom"/>
</dbReference>
<sequence length="750" mass="79711">MKKLGIAAVGLILVLVLSPVSAFSKGPKHKPIRTPMALFQHVGTFDVMAGNGSAVAEIVDVTVNGKQLVYTDSENGAIGFVDISDPAHPVAQGTVEVGGEPTSLVVLDPLVLVGVNTSESYANPSGELVVVHRNNRKIVAVHELGGQPDSLALAPDRKRAAIVIENERDEDLDNGLIPQLPSGTLLIVDLRGPAKKWKITEADLSPVMDTAFAGSDLEAEFVDINKNNQAVVSFQENNHLAIVDLVTGKTVNHFSAGSVTLNNVDTEENDLIEFNTAITKRAEPDAVAWIDDDSFATANEGDYEDADGEEGGSRGFTVFNIDGLVEYESAESFEHWLASMGHYNEGRSENKGCEPESVETGVYGNGRHGRTLLFIGSERCNAVGVYDISNGSPNPLQVLPTGIGPEGLKAIPKRNLFVASTETDVADAGIPTMINIYRLGQAPAAYPMIASDDDDNGTPIPWVALSGLAGDPENADILYAVSDSFLAEGFIYTIDVSSQPAKIVDRLQVAGASESLDLEGIAVGPDGNFWLGSEGNAGSRKNLILKVDAETGAVLKEIQLPTNLEANARKNGIEGIAVTGDAESEVVYVAIQRAWPNAGDTDGVNTKIGRYDVATEAWGFVHYPLEAEGNGGWIGLSELTLLPDGMFAVIERDKGWGPTTGLNAELKAIYGVDLAAAEFRAFDDTEGLVMIDKTLLRDLLPEMAAASIWTAEKLEGLAVAADGQVYSVTDNDGLDDAPGETLFLRHGDWF</sequence>
<reference evidence="2 3" key="1">
    <citation type="submission" date="2019-11" db="EMBL/GenBank/DDBJ databases">
        <title>Comparative genomics of hydrocarbon-degrading Desulfosarcina strains.</title>
        <authorList>
            <person name="Watanabe M."/>
            <person name="Kojima H."/>
            <person name="Fukui M."/>
        </authorList>
    </citation>
    <scope>NUCLEOTIDE SEQUENCE [LARGE SCALE GENOMIC DNA]</scope>
    <source>
        <strain evidence="2 3">28bB2T</strain>
    </source>
</reference>
<dbReference type="SUPFAM" id="SSF63829">
    <property type="entry name" value="Calcium-dependent phosphotriesterase"/>
    <property type="match status" value="1"/>
</dbReference>
<evidence type="ECO:0000313" key="3">
    <source>
        <dbReference type="Proteomes" id="UP000425960"/>
    </source>
</evidence>